<sequence>MQVFDKGKIYDFMKFRYFTFTLSAVLIIGSIALFFIKGVSYGIDFSGGTLIQVKYDVKAPLDEIRKRFEAANLGNINVTEFGSDQEVTIRYSGAASELGDNPALAAQKILQGSGNFDIRKVDIVGPKVGEELRTNGILAVCVSFALILVYITLRFEWRFAVAAVLSDLHDVVVAVGAMILAGVDFNLEILAALLTIMGYSLNDTIVVFDRIREGVKDSKSIKLDEVINESISHTLSRTLLTSLTTLIVIVILFVWGGEMIHGFSFVMLIGVVAGTFSSVFVAAPMLILFKFNVEKYRAFLAEKQRRIKEKEKNRAMYEKGTV</sequence>
<dbReference type="InterPro" id="IPR000731">
    <property type="entry name" value="SSD"/>
</dbReference>
<dbReference type="InterPro" id="IPR048634">
    <property type="entry name" value="SecD_SecF_C"/>
</dbReference>
<keyword evidence="4" id="KW-0997">Cell inner membrane</keyword>
<comment type="subcellular location">
    <subcellularLocation>
        <location evidence="1 10">Cell membrane</location>
        <topology evidence="1 10">Multi-pass membrane protein</topology>
    </subcellularLocation>
</comment>
<dbReference type="InterPro" id="IPR022645">
    <property type="entry name" value="SecD/SecF_bac"/>
</dbReference>
<evidence type="ECO:0000256" key="3">
    <source>
        <dbReference type="ARBA" id="ARBA00022475"/>
    </source>
</evidence>
<keyword evidence="3 10" id="KW-1003">Cell membrane</keyword>
<protein>
    <recommendedName>
        <fullName evidence="10">Protein-export membrane protein SecF</fullName>
    </recommendedName>
</protein>
<feature type="coiled-coil region" evidence="11">
    <location>
        <begin position="293"/>
        <end position="320"/>
    </location>
</feature>
<evidence type="ECO:0000256" key="1">
    <source>
        <dbReference type="ARBA" id="ARBA00004651"/>
    </source>
</evidence>
<dbReference type="Proteomes" id="UP000005709">
    <property type="component" value="Unassembled WGS sequence"/>
</dbReference>
<keyword evidence="9 10" id="KW-0472">Membrane</keyword>
<dbReference type="EMBL" id="ACYG01000027">
    <property type="protein sequence ID" value="EEV17232.1"/>
    <property type="molecule type" value="Genomic_DNA"/>
</dbReference>
<dbReference type="HAMAP" id="MF_01464_B">
    <property type="entry name" value="SecF_B"/>
    <property type="match status" value="1"/>
</dbReference>
<dbReference type="PANTHER" id="PTHR30081">
    <property type="entry name" value="PROTEIN-EXPORT MEMBRANE PROTEIN SEC"/>
    <property type="match status" value="1"/>
</dbReference>
<reference evidence="13 14" key="1">
    <citation type="submission" date="2009-07" db="EMBL/GenBank/DDBJ databases">
        <authorList>
            <person name="Madupu R."/>
            <person name="Sebastian Y."/>
            <person name="Durkin A.S."/>
            <person name="Torralba M."/>
            <person name="Methe B."/>
            <person name="Sutton G.G."/>
            <person name="Strausberg R.L."/>
            <person name="Nelson K.E."/>
        </authorList>
    </citation>
    <scope>NUCLEOTIDE SEQUENCE [LARGE SCALE GENOMIC DNA]</scope>
    <source>
        <strain evidence="13 14">RM3268</strain>
    </source>
</reference>
<keyword evidence="7 10" id="KW-1133">Transmembrane helix</keyword>
<dbReference type="Pfam" id="PF02355">
    <property type="entry name" value="SecD_SecF_C"/>
    <property type="match status" value="1"/>
</dbReference>
<dbReference type="InterPro" id="IPR022813">
    <property type="entry name" value="SecD/SecF_arch_bac"/>
</dbReference>
<name>C8PJX7_9BACT</name>
<dbReference type="RefSeq" id="WP_005872280.1">
    <property type="nucleotide sequence ID" value="NZ_ACYG01000027.1"/>
</dbReference>
<evidence type="ECO:0000259" key="12">
    <source>
        <dbReference type="PROSITE" id="PS50156"/>
    </source>
</evidence>
<evidence type="ECO:0000256" key="11">
    <source>
        <dbReference type="SAM" id="Coils"/>
    </source>
</evidence>
<dbReference type="STRING" id="824.CGRAC_0716"/>
<keyword evidence="2 10" id="KW-0813">Transport</keyword>
<comment type="caution">
    <text evidence="13">The sequence shown here is derived from an EMBL/GenBank/DDBJ whole genome shotgun (WGS) entry which is preliminary data.</text>
</comment>
<dbReference type="NCBIfam" id="TIGR00916">
    <property type="entry name" value="2A0604s01"/>
    <property type="match status" value="1"/>
</dbReference>
<feature type="transmembrane region" description="Helical" evidence="10">
    <location>
        <begin position="15"/>
        <end position="36"/>
    </location>
</feature>
<feature type="transmembrane region" description="Helical" evidence="10">
    <location>
        <begin position="239"/>
        <end position="257"/>
    </location>
</feature>
<evidence type="ECO:0000256" key="8">
    <source>
        <dbReference type="ARBA" id="ARBA00023010"/>
    </source>
</evidence>
<dbReference type="GO" id="GO:0006605">
    <property type="term" value="P:protein targeting"/>
    <property type="evidence" value="ECO:0007669"/>
    <property type="project" value="UniProtKB-UniRule"/>
</dbReference>
<dbReference type="Gene3D" id="1.20.1640.10">
    <property type="entry name" value="Multidrug efflux transporter AcrB transmembrane domain"/>
    <property type="match status" value="1"/>
</dbReference>
<evidence type="ECO:0000256" key="7">
    <source>
        <dbReference type="ARBA" id="ARBA00022989"/>
    </source>
</evidence>
<dbReference type="InterPro" id="IPR005665">
    <property type="entry name" value="SecF_bac"/>
</dbReference>
<evidence type="ECO:0000313" key="13">
    <source>
        <dbReference type="EMBL" id="EEV17232.1"/>
    </source>
</evidence>
<dbReference type="InterPro" id="IPR055344">
    <property type="entry name" value="SecD_SecF_C_bact"/>
</dbReference>
<dbReference type="InterPro" id="IPR022646">
    <property type="entry name" value="SecD/SecF_CS"/>
</dbReference>
<evidence type="ECO:0000256" key="5">
    <source>
        <dbReference type="ARBA" id="ARBA00022692"/>
    </source>
</evidence>
<keyword evidence="6 10" id="KW-0653">Protein transport</keyword>
<evidence type="ECO:0000256" key="10">
    <source>
        <dbReference type="HAMAP-Rule" id="MF_01464"/>
    </source>
</evidence>
<dbReference type="GO" id="GO:0065002">
    <property type="term" value="P:intracellular protein transmembrane transport"/>
    <property type="evidence" value="ECO:0007669"/>
    <property type="project" value="UniProtKB-UniRule"/>
</dbReference>
<dbReference type="AlphaFoldDB" id="C8PJX7"/>
<dbReference type="GO" id="GO:0005886">
    <property type="term" value="C:plasma membrane"/>
    <property type="evidence" value="ECO:0007669"/>
    <property type="project" value="UniProtKB-SubCell"/>
</dbReference>
<dbReference type="GO" id="GO:0043952">
    <property type="term" value="P:protein transport by the Sec complex"/>
    <property type="evidence" value="ECO:0007669"/>
    <property type="project" value="UniProtKB-UniRule"/>
</dbReference>
<comment type="caution">
    <text evidence="10">Lacks conserved residue(s) required for the propagation of feature annotation.</text>
</comment>
<gene>
    <name evidence="10 13" type="primary">secF</name>
    <name evidence="13" type="ORF">CAMGR0001_1528</name>
</gene>
<dbReference type="Pfam" id="PF07549">
    <property type="entry name" value="Sec_GG"/>
    <property type="match status" value="1"/>
</dbReference>
<keyword evidence="8 10" id="KW-0811">Translocation</keyword>
<dbReference type="GO" id="GO:0015450">
    <property type="term" value="F:protein-transporting ATPase activity"/>
    <property type="evidence" value="ECO:0007669"/>
    <property type="project" value="InterPro"/>
</dbReference>
<feature type="transmembrane region" description="Helical" evidence="10">
    <location>
        <begin position="160"/>
        <end position="183"/>
    </location>
</feature>
<dbReference type="PROSITE" id="PS50156">
    <property type="entry name" value="SSD"/>
    <property type="match status" value="1"/>
</dbReference>
<accession>C8PJX7</accession>
<comment type="similarity">
    <text evidence="10">Belongs to the SecD/SecF family. SecF subfamily.</text>
</comment>
<feature type="domain" description="SSD" evidence="12">
    <location>
        <begin position="156"/>
        <end position="288"/>
    </location>
</feature>
<dbReference type="OrthoDB" id="9774769at2"/>
<dbReference type="NCBIfam" id="TIGR00966">
    <property type="entry name" value="transloc_SecF"/>
    <property type="match status" value="1"/>
</dbReference>
<proteinExistence type="inferred from homology"/>
<organism evidence="13 14">
    <name type="scientific">Campylobacter gracilis RM3268</name>
    <dbReference type="NCBI Taxonomy" id="553220"/>
    <lineage>
        <taxon>Bacteria</taxon>
        <taxon>Pseudomonadati</taxon>
        <taxon>Campylobacterota</taxon>
        <taxon>Epsilonproteobacteria</taxon>
        <taxon>Campylobacterales</taxon>
        <taxon>Campylobacteraceae</taxon>
        <taxon>Campylobacter</taxon>
    </lineage>
</organism>
<comment type="subunit">
    <text evidence="10">Forms a complex with SecD. Part of the essential Sec protein translocation apparatus which comprises SecA, SecYEG and auxiliary proteins SecDF. Other proteins may also be involved.</text>
</comment>
<feature type="transmembrane region" description="Helical" evidence="10">
    <location>
        <begin position="136"/>
        <end position="153"/>
    </location>
</feature>
<evidence type="ECO:0000256" key="4">
    <source>
        <dbReference type="ARBA" id="ARBA00022519"/>
    </source>
</evidence>
<dbReference type="SUPFAM" id="SSF82866">
    <property type="entry name" value="Multidrug efflux transporter AcrB transmembrane domain"/>
    <property type="match status" value="1"/>
</dbReference>
<feature type="transmembrane region" description="Helical" evidence="10">
    <location>
        <begin position="263"/>
        <end position="289"/>
    </location>
</feature>
<evidence type="ECO:0000256" key="9">
    <source>
        <dbReference type="ARBA" id="ARBA00023136"/>
    </source>
</evidence>
<keyword evidence="5 10" id="KW-0812">Transmembrane</keyword>
<dbReference type="PANTHER" id="PTHR30081:SF8">
    <property type="entry name" value="PROTEIN TRANSLOCASE SUBUNIT SECF"/>
    <property type="match status" value="1"/>
</dbReference>
<keyword evidence="11" id="KW-0175">Coiled coil</keyword>
<evidence type="ECO:0000313" key="14">
    <source>
        <dbReference type="Proteomes" id="UP000005709"/>
    </source>
</evidence>
<comment type="function">
    <text evidence="10">Part of the Sec protein translocase complex. Interacts with the SecYEG preprotein conducting channel. SecDF uses the proton motive force (PMF) to complete protein translocation after the ATP-dependent function of SecA.</text>
</comment>
<evidence type="ECO:0000256" key="6">
    <source>
        <dbReference type="ARBA" id="ARBA00022927"/>
    </source>
</evidence>
<dbReference type="PRINTS" id="PR01755">
    <property type="entry name" value="SECFTRNLCASE"/>
</dbReference>
<evidence type="ECO:0000256" key="2">
    <source>
        <dbReference type="ARBA" id="ARBA00022448"/>
    </source>
</evidence>
<keyword evidence="14" id="KW-1185">Reference proteome</keyword>
<dbReference type="eggNOG" id="COG0341">
    <property type="taxonomic scope" value="Bacteria"/>
</dbReference>